<proteinExistence type="predicted"/>
<sequence length="255" mass="27879">MPTAYHMVHYRRFNTGGVNIGSETFESACRTALGQANAGGQALWERAQDRLLDLGGSDGGQLVLNRVADLESAVFGEMCLVQNHGLQALLQLRAQTVQLSNITTAEIFGLDERAAPAGSQFVRGMAYWLAIGDHVLFVKTQSMTSDLFRQYMDWLLKQQTGTLGQNVPLNFQAEFDKAQVAGDIGDVRSLRISGKSVPQLTVVPSDTPERDRTVATSRKVAEKYAVFEQAKTLAEVVFGKAKTESLVESGLRPLK</sequence>
<evidence type="ECO:0000313" key="2">
    <source>
        <dbReference type="Proteomes" id="UP001055429"/>
    </source>
</evidence>
<keyword evidence="2" id="KW-1185">Reference proteome</keyword>
<accession>A0ABY4SR51</accession>
<dbReference type="EMBL" id="CP097649">
    <property type="protein sequence ID" value="URI15318.1"/>
    <property type="molecule type" value="Genomic_DNA"/>
</dbReference>
<protein>
    <submittedName>
        <fullName evidence="1">Uncharacterized protein</fullName>
    </submittedName>
</protein>
<reference evidence="1" key="1">
    <citation type="submission" date="2022-05" db="EMBL/GenBank/DDBJ databases">
        <title>Brevundimonas albigilva TT17 genome sequence.</title>
        <authorList>
            <person name="Lee K."/>
            <person name="Son H."/>
        </authorList>
    </citation>
    <scope>NUCLEOTIDE SEQUENCE</scope>
    <source>
        <strain evidence="1">TT17</strain>
    </source>
</reference>
<dbReference type="Proteomes" id="UP001055429">
    <property type="component" value="Chromosome"/>
</dbReference>
<dbReference type="RefSeq" id="WP_250201953.1">
    <property type="nucleotide sequence ID" value="NZ_CP097649.1"/>
</dbReference>
<evidence type="ECO:0000313" key="1">
    <source>
        <dbReference type="EMBL" id="URI15318.1"/>
    </source>
</evidence>
<name>A0ABY4SR51_9CAUL</name>
<gene>
    <name evidence="1" type="ORF">M8231_16260</name>
</gene>
<organism evidence="1 2">
    <name type="scientific">Brevundimonas albigilva</name>
    <dbReference type="NCBI Taxonomy" id="1312364"/>
    <lineage>
        <taxon>Bacteria</taxon>
        <taxon>Pseudomonadati</taxon>
        <taxon>Pseudomonadota</taxon>
        <taxon>Alphaproteobacteria</taxon>
        <taxon>Caulobacterales</taxon>
        <taxon>Caulobacteraceae</taxon>
        <taxon>Brevundimonas</taxon>
    </lineage>
</organism>